<evidence type="ECO:0000256" key="3">
    <source>
        <dbReference type="ARBA" id="ARBA00023295"/>
    </source>
</evidence>
<keyword evidence="2 6" id="KW-0378">Hydrolase</keyword>
<dbReference type="RefSeq" id="WP_249478532.1">
    <property type="nucleotide sequence ID" value="NZ_CP097218.1"/>
</dbReference>
<dbReference type="Pfam" id="PF00251">
    <property type="entry name" value="Glyco_hydro_32N"/>
    <property type="match status" value="1"/>
</dbReference>
<feature type="region of interest" description="Disordered" evidence="4">
    <location>
        <begin position="1"/>
        <end position="25"/>
    </location>
</feature>
<keyword evidence="3" id="KW-0326">Glycosidase</keyword>
<protein>
    <submittedName>
        <fullName evidence="6">Glycosyl hydrolase family 32</fullName>
    </submittedName>
</protein>
<gene>
    <name evidence="6" type="ORF">M4486_17120</name>
</gene>
<dbReference type="GO" id="GO:0016787">
    <property type="term" value="F:hydrolase activity"/>
    <property type="evidence" value="ECO:0007669"/>
    <property type="project" value="UniProtKB-KW"/>
</dbReference>
<feature type="domain" description="Glycosyl hydrolase family 32 N-terminal" evidence="5">
    <location>
        <begin position="45"/>
        <end position="230"/>
    </location>
</feature>
<dbReference type="SUPFAM" id="SSF75005">
    <property type="entry name" value="Arabinanase/levansucrase/invertase"/>
    <property type="match status" value="1"/>
</dbReference>
<evidence type="ECO:0000256" key="2">
    <source>
        <dbReference type="ARBA" id="ARBA00022801"/>
    </source>
</evidence>
<dbReference type="InterPro" id="IPR023296">
    <property type="entry name" value="Glyco_hydro_beta-prop_sf"/>
</dbReference>
<dbReference type="InterPro" id="IPR013148">
    <property type="entry name" value="Glyco_hydro_32_N"/>
</dbReference>
<dbReference type="EMBL" id="CP097218">
    <property type="protein sequence ID" value="UQN29333.1"/>
    <property type="molecule type" value="Genomic_DNA"/>
</dbReference>
<dbReference type="Proteomes" id="UP001055868">
    <property type="component" value="Chromosome"/>
</dbReference>
<evidence type="ECO:0000313" key="7">
    <source>
        <dbReference type="Proteomes" id="UP001055868"/>
    </source>
</evidence>
<organism evidence="6 7">
    <name type="scientific">Brachybacterium kimchii</name>
    <dbReference type="NCBI Taxonomy" id="2942909"/>
    <lineage>
        <taxon>Bacteria</taxon>
        <taxon>Bacillati</taxon>
        <taxon>Actinomycetota</taxon>
        <taxon>Actinomycetes</taxon>
        <taxon>Micrococcales</taxon>
        <taxon>Dermabacteraceae</taxon>
        <taxon>Brachybacterium</taxon>
    </lineage>
</organism>
<keyword evidence="7" id="KW-1185">Reference proteome</keyword>
<evidence type="ECO:0000256" key="4">
    <source>
        <dbReference type="SAM" id="MobiDB-lite"/>
    </source>
</evidence>
<dbReference type="Gene3D" id="2.115.10.20">
    <property type="entry name" value="Glycosyl hydrolase domain, family 43"/>
    <property type="match status" value="2"/>
</dbReference>
<name>A0ABY4N7C4_9MICO</name>
<proteinExistence type="inferred from homology"/>
<accession>A0ABY4N7C4</accession>
<evidence type="ECO:0000313" key="6">
    <source>
        <dbReference type="EMBL" id="UQN29333.1"/>
    </source>
</evidence>
<reference evidence="6" key="1">
    <citation type="submission" date="2022-05" db="EMBL/GenBank/DDBJ databases">
        <title>Genomic analysis of Brachybacterium sp. CBA3104.</title>
        <authorList>
            <person name="Roh S.W."/>
            <person name="Kim Y.B."/>
            <person name="Kim Y."/>
        </authorList>
    </citation>
    <scope>NUCLEOTIDE SEQUENCE</scope>
    <source>
        <strain evidence="6">CBA3104</strain>
    </source>
</reference>
<evidence type="ECO:0000256" key="1">
    <source>
        <dbReference type="ARBA" id="ARBA00009902"/>
    </source>
</evidence>
<sequence>MSPEPRTEGSRAPLEGPADYPPVVLRPGRKRHLLDASPTPGTPWYINDHTLVRDAHGSWHVFGIWHPEPAAPLDETFFLHASTPSLEAPEWSIHDPVMHARTDLGETHVWAPHVIRHDGRFWMFYCGGTADHTRYRIELATSTDLFAWEHRAGGPLCEDGFDARDPMVLREGERWLMYCTRTSRPDGGFHEVSVRESSDLVAWSEPRVAYRSAQSGTVGGPTESPFVVPVLPDGSIGLVGSAAADGAGGVDGADGAGGVIGSSEADEPLGWILFVCESGQYDRTLAYFSRDPEHFEDAGALDVDLDEHCAEIVVDPEDPSRLWVTGGGWGRGGLSIRPLTITSTRPS</sequence>
<comment type="similarity">
    <text evidence="1">Belongs to the glycosyl hydrolase 32 family.</text>
</comment>
<evidence type="ECO:0000259" key="5">
    <source>
        <dbReference type="Pfam" id="PF00251"/>
    </source>
</evidence>